<dbReference type="RefSeq" id="WP_161629156.1">
    <property type="nucleotide sequence ID" value="NZ_CP068053.1"/>
</dbReference>
<organism evidence="2 3">
    <name type="scientific">Peribacillus psychrosaccharolyticus</name>
    <name type="common">Bacillus psychrosaccharolyticus</name>
    <dbReference type="NCBI Taxonomy" id="1407"/>
    <lineage>
        <taxon>Bacteria</taxon>
        <taxon>Bacillati</taxon>
        <taxon>Bacillota</taxon>
        <taxon>Bacilli</taxon>
        <taxon>Bacillales</taxon>
        <taxon>Bacillaceae</taxon>
        <taxon>Peribacillus</taxon>
    </lineage>
</organism>
<keyword evidence="3" id="KW-1185">Reference proteome</keyword>
<reference evidence="2 3" key="1">
    <citation type="submission" date="2021-01" db="EMBL/GenBank/DDBJ databases">
        <title>FDA dAtabase for Regulatory Grade micrObial Sequences (FDA-ARGOS): Supporting development and validation of Infectious Disease Dx tests.</title>
        <authorList>
            <person name="Nelson B."/>
            <person name="Plummer A."/>
            <person name="Tallon L."/>
            <person name="Sadzewicz L."/>
            <person name="Zhao X."/>
            <person name="Boylan J."/>
            <person name="Ott S."/>
            <person name="Bowen H."/>
            <person name="Vavikolanu K."/>
            <person name="Mehta A."/>
            <person name="Aluvathingal J."/>
            <person name="Nadendla S."/>
            <person name="Myers T."/>
            <person name="Yan Y."/>
            <person name="Sichtig H."/>
        </authorList>
    </citation>
    <scope>NUCLEOTIDE SEQUENCE [LARGE SCALE GENOMIC DNA]</scope>
    <source>
        <strain evidence="2 3">FDAARGOS_1161</strain>
    </source>
</reference>
<gene>
    <name evidence="2" type="ORF">I6J18_18185</name>
</gene>
<proteinExistence type="predicted"/>
<name>A0A974NKK0_PERPY</name>
<evidence type="ECO:0000259" key="1">
    <source>
        <dbReference type="Pfam" id="PF13276"/>
    </source>
</evidence>
<dbReference type="InterPro" id="IPR025948">
    <property type="entry name" value="HTH-like_dom"/>
</dbReference>
<dbReference type="AlphaFoldDB" id="A0A974NKK0"/>
<feature type="domain" description="HTH-like" evidence="1">
    <location>
        <begin position="24"/>
        <end position="73"/>
    </location>
</feature>
<accession>A0A974NKK0</accession>
<dbReference type="InterPro" id="IPR050900">
    <property type="entry name" value="Transposase_IS3/IS150/IS904"/>
</dbReference>
<dbReference type="Pfam" id="PF13276">
    <property type="entry name" value="HTH_21"/>
    <property type="match status" value="1"/>
</dbReference>
<dbReference type="EMBL" id="CP068053">
    <property type="protein sequence ID" value="QQS99508.1"/>
    <property type="molecule type" value="Genomic_DNA"/>
</dbReference>
<evidence type="ECO:0000313" key="2">
    <source>
        <dbReference type="EMBL" id="QQS99508.1"/>
    </source>
</evidence>
<dbReference type="KEGG" id="ppsr:I6J18_18185"/>
<dbReference type="PANTHER" id="PTHR46889">
    <property type="entry name" value="TRANSPOSASE INSF FOR INSERTION SEQUENCE IS3B-RELATED"/>
    <property type="match status" value="1"/>
</dbReference>
<sequence length="74" mass="9012">MVGIPEATYYYQVKQLKKEDPDQEWKRIISELFQKHEGTYGYRRIYLKLRTQGYMINHKKVQRIMKELGLKCVT</sequence>
<evidence type="ECO:0000313" key="3">
    <source>
        <dbReference type="Proteomes" id="UP000595254"/>
    </source>
</evidence>
<protein>
    <submittedName>
        <fullName evidence="2">Transposase</fullName>
    </submittedName>
</protein>
<dbReference type="Proteomes" id="UP000595254">
    <property type="component" value="Chromosome"/>
</dbReference>